<reference evidence="5" key="1">
    <citation type="submission" date="2017-02" db="EMBL/GenBank/DDBJ databases">
        <authorList>
            <person name="Varghese N."/>
            <person name="Submissions S."/>
        </authorList>
    </citation>
    <scope>NUCLEOTIDE SEQUENCE [LARGE SCALE GENOMIC DNA]</scope>
    <source>
        <strain evidence="5">DSM 23966</strain>
    </source>
</reference>
<evidence type="ECO:0000313" key="5">
    <source>
        <dbReference type="Proteomes" id="UP000190042"/>
    </source>
</evidence>
<dbReference type="EMBL" id="FUYJ01000003">
    <property type="protein sequence ID" value="SKA98015.1"/>
    <property type="molecule type" value="Genomic_DNA"/>
</dbReference>
<protein>
    <submittedName>
        <fullName evidence="4">Gentisate 1,2-dioxygenase</fullName>
    </submittedName>
</protein>
<organism evidence="4 5">
    <name type="scientific">Sporosarcina newyorkensis</name>
    <dbReference type="NCBI Taxonomy" id="759851"/>
    <lineage>
        <taxon>Bacteria</taxon>
        <taxon>Bacillati</taxon>
        <taxon>Bacillota</taxon>
        <taxon>Bacilli</taxon>
        <taxon>Bacillales</taxon>
        <taxon>Caryophanaceae</taxon>
        <taxon>Sporosarcina</taxon>
    </lineage>
</organism>
<dbReference type="PANTHER" id="PTHR41517">
    <property type="entry name" value="1,2-DIOXYGENASE PROTEIN-RELATED"/>
    <property type="match status" value="1"/>
</dbReference>
<gene>
    <name evidence="4" type="ORF">SAMN04244570_1987</name>
</gene>
<evidence type="ECO:0000256" key="2">
    <source>
        <dbReference type="ARBA" id="ARBA00023002"/>
    </source>
</evidence>
<keyword evidence="1 4" id="KW-0223">Dioxygenase</keyword>
<dbReference type="InterPro" id="IPR047183">
    <property type="entry name" value="GDO-like"/>
</dbReference>
<evidence type="ECO:0000256" key="1">
    <source>
        <dbReference type="ARBA" id="ARBA00022964"/>
    </source>
</evidence>
<dbReference type="GO" id="GO:0051213">
    <property type="term" value="F:dioxygenase activity"/>
    <property type="evidence" value="ECO:0007669"/>
    <property type="project" value="UniProtKB-KW"/>
</dbReference>
<dbReference type="Gene3D" id="2.60.120.10">
    <property type="entry name" value="Jelly Rolls"/>
    <property type="match status" value="1"/>
</dbReference>
<dbReference type="Pfam" id="PF07883">
    <property type="entry name" value="Cupin_2"/>
    <property type="match status" value="1"/>
</dbReference>
<name>A0A1T4Y9R8_9BACL</name>
<keyword evidence="2" id="KW-0560">Oxidoreductase</keyword>
<dbReference type="CDD" id="cd02216">
    <property type="entry name" value="cupin_GDO-like_N"/>
    <property type="match status" value="1"/>
</dbReference>
<dbReference type="SUPFAM" id="SSF51182">
    <property type="entry name" value="RmlC-like cupins"/>
    <property type="match status" value="1"/>
</dbReference>
<feature type="domain" description="Cupin type-2" evidence="3">
    <location>
        <begin position="114"/>
        <end position="180"/>
    </location>
</feature>
<dbReference type="AlphaFoldDB" id="A0A1T4Y9R8"/>
<sequence>MKKDVEKMAEQKAEVQEFMKSDTVKDFTKDIQEYNLGPLWEAIPEIMNKSPKPHAEAYLWSAELLQKKLMEAAEIFTPDRGGERRAIYFQNPGLTYRQPWGWASTTQTLYAAVQLLLPGEEAPSHRHSQSALRFISEGEGAYTIVQGERVYMQEGDFLITPKNLWHGHGHTGDKPMIWMDALDIPTIYSIGGTFFEPYADGLQQPNVPDNFSELRYGGGMVRPVGDDKYTVAPLANYKWTRTKDAINGLMNFDPDPDHGYAIEYFNPSTGESANPTMGSRMQFIPKDFHTKALRHTHSTIYHAHQGSGYTIINGIRFDWKKGDYFVVPNWAWYEHVGSEDSYLFSVNDLPIMDRFDLEQEEKLESNNGFQKVTGEFQAAFR</sequence>
<keyword evidence="5" id="KW-1185">Reference proteome</keyword>
<dbReference type="InterPro" id="IPR013096">
    <property type="entry name" value="Cupin_2"/>
</dbReference>
<dbReference type="InterPro" id="IPR014710">
    <property type="entry name" value="RmlC-like_jellyroll"/>
</dbReference>
<evidence type="ECO:0000259" key="3">
    <source>
        <dbReference type="Pfam" id="PF07883"/>
    </source>
</evidence>
<dbReference type="PANTHER" id="PTHR41517:SF1">
    <property type="entry name" value="CUPIN"/>
    <property type="match status" value="1"/>
</dbReference>
<evidence type="ECO:0000313" key="4">
    <source>
        <dbReference type="EMBL" id="SKA98015.1"/>
    </source>
</evidence>
<dbReference type="Proteomes" id="UP000190042">
    <property type="component" value="Unassembled WGS sequence"/>
</dbReference>
<proteinExistence type="predicted"/>
<dbReference type="InterPro" id="IPR011051">
    <property type="entry name" value="RmlC_Cupin_sf"/>
</dbReference>
<dbReference type="CDD" id="cd06992">
    <property type="entry name" value="cupin_GDO-like_C"/>
    <property type="match status" value="1"/>
</dbReference>
<accession>A0A1T4Y9R8</accession>